<evidence type="ECO:0000256" key="2">
    <source>
        <dbReference type="SAM" id="Phobius"/>
    </source>
</evidence>
<dbReference type="EMBL" id="LAZR01020641">
    <property type="protein sequence ID" value="KKL88171.1"/>
    <property type="molecule type" value="Genomic_DNA"/>
</dbReference>
<proteinExistence type="predicted"/>
<feature type="compositionally biased region" description="Gly residues" evidence="1">
    <location>
        <begin position="1"/>
        <end position="12"/>
    </location>
</feature>
<name>A0A0F9GCA3_9ZZZZ</name>
<sequence length="75" mass="8042">MSSDEGNGGGRVSSGVPVHSHSGYVSSRLCLEARAHQDTKIDSMGKSIRMAIYLASTVLGGAIMIFQWYIAVNIR</sequence>
<evidence type="ECO:0000313" key="3">
    <source>
        <dbReference type="EMBL" id="KKL88171.1"/>
    </source>
</evidence>
<reference evidence="3" key="1">
    <citation type="journal article" date="2015" name="Nature">
        <title>Complex archaea that bridge the gap between prokaryotes and eukaryotes.</title>
        <authorList>
            <person name="Spang A."/>
            <person name="Saw J.H."/>
            <person name="Jorgensen S.L."/>
            <person name="Zaremba-Niedzwiedzka K."/>
            <person name="Martijn J."/>
            <person name="Lind A.E."/>
            <person name="van Eijk R."/>
            <person name="Schleper C."/>
            <person name="Guy L."/>
            <person name="Ettema T.J."/>
        </authorList>
    </citation>
    <scope>NUCLEOTIDE SEQUENCE</scope>
</reference>
<keyword evidence="2" id="KW-0812">Transmembrane</keyword>
<dbReference type="AlphaFoldDB" id="A0A0F9GCA3"/>
<keyword evidence="2" id="KW-0472">Membrane</keyword>
<feature type="region of interest" description="Disordered" evidence="1">
    <location>
        <begin position="1"/>
        <end position="20"/>
    </location>
</feature>
<organism evidence="3">
    <name type="scientific">marine sediment metagenome</name>
    <dbReference type="NCBI Taxonomy" id="412755"/>
    <lineage>
        <taxon>unclassified sequences</taxon>
        <taxon>metagenomes</taxon>
        <taxon>ecological metagenomes</taxon>
    </lineage>
</organism>
<protein>
    <submittedName>
        <fullName evidence="3">Uncharacterized protein</fullName>
    </submittedName>
</protein>
<evidence type="ECO:0000256" key="1">
    <source>
        <dbReference type="SAM" id="MobiDB-lite"/>
    </source>
</evidence>
<accession>A0A0F9GCA3</accession>
<gene>
    <name evidence="3" type="ORF">LCGC14_1927360</name>
</gene>
<comment type="caution">
    <text evidence="3">The sequence shown here is derived from an EMBL/GenBank/DDBJ whole genome shotgun (WGS) entry which is preliminary data.</text>
</comment>
<feature type="transmembrane region" description="Helical" evidence="2">
    <location>
        <begin position="50"/>
        <end position="70"/>
    </location>
</feature>
<keyword evidence="2" id="KW-1133">Transmembrane helix</keyword>